<dbReference type="EMBL" id="GL888761">
    <property type="protein sequence ID" value="EGI58103.1"/>
    <property type="molecule type" value="Genomic_DNA"/>
</dbReference>
<protein>
    <submittedName>
        <fullName evidence="2">Uncharacterized protein</fullName>
    </submittedName>
</protein>
<sequence>MAGRGGSSSWPRLRFPGALVVRAVMPRKLYDTPCVILARGNLDTCLRSPELLDCTVKCDGDENENDHVDDNDNDDDDHDDKRRFVGARWRLQFQPQHDASPLLSPEAKRHPELVPLTESRSLEKKDDEKTRRCALDEKEVTEGWRSETERDQIWISGLGWYVIRRMVGGRNGGSVGRSHRGGTLRVLRPAKYDKSSSLTRVEPPRWFTARRKLVKFKSAFKTGLARCPAPPCSRYCQREIPPGSDRSLSL</sequence>
<feature type="region of interest" description="Disordered" evidence="1">
    <location>
        <begin position="96"/>
        <end position="129"/>
    </location>
</feature>
<evidence type="ECO:0000313" key="3">
    <source>
        <dbReference type="Proteomes" id="UP000007755"/>
    </source>
</evidence>
<proteinExistence type="predicted"/>
<dbReference type="InParanoid" id="F4X609"/>
<dbReference type="AlphaFoldDB" id="F4X609"/>
<gene>
    <name evidence="2" type="ORF">G5I_13805</name>
</gene>
<organism evidence="3">
    <name type="scientific">Acromyrmex echinatior</name>
    <name type="common">Panamanian leafcutter ant</name>
    <name type="synonym">Acromyrmex octospinosus echinatior</name>
    <dbReference type="NCBI Taxonomy" id="103372"/>
    <lineage>
        <taxon>Eukaryota</taxon>
        <taxon>Metazoa</taxon>
        <taxon>Ecdysozoa</taxon>
        <taxon>Arthropoda</taxon>
        <taxon>Hexapoda</taxon>
        <taxon>Insecta</taxon>
        <taxon>Pterygota</taxon>
        <taxon>Neoptera</taxon>
        <taxon>Endopterygota</taxon>
        <taxon>Hymenoptera</taxon>
        <taxon>Apocrita</taxon>
        <taxon>Aculeata</taxon>
        <taxon>Formicoidea</taxon>
        <taxon>Formicidae</taxon>
        <taxon>Myrmicinae</taxon>
        <taxon>Acromyrmex</taxon>
    </lineage>
</organism>
<name>F4X609_ACREC</name>
<evidence type="ECO:0000313" key="2">
    <source>
        <dbReference type="EMBL" id="EGI58103.1"/>
    </source>
</evidence>
<reference evidence="2" key="1">
    <citation type="submission" date="2011-02" db="EMBL/GenBank/DDBJ databases">
        <title>The genome of the leaf-cutting ant Acromyrmex echinatior suggests key adaptations to social evolution and fungus farming.</title>
        <authorList>
            <person name="Nygaard S."/>
            <person name="Zhang G."/>
        </authorList>
    </citation>
    <scope>NUCLEOTIDE SEQUENCE</scope>
</reference>
<evidence type="ECO:0000256" key="1">
    <source>
        <dbReference type="SAM" id="MobiDB-lite"/>
    </source>
</evidence>
<dbReference type="Proteomes" id="UP000007755">
    <property type="component" value="Unassembled WGS sequence"/>
</dbReference>
<keyword evidence="3" id="KW-1185">Reference proteome</keyword>
<accession>F4X609</accession>
<feature type="compositionally biased region" description="Basic and acidic residues" evidence="1">
    <location>
        <begin position="120"/>
        <end position="129"/>
    </location>
</feature>